<dbReference type="EMBL" id="JBEAFC010000004">
    <property type="protein sequence ID" value="KAL1558664.1"/>
    <property type="molecule type" value="Genomic_DNA"/>
</dbReference>
<feature type="region of interest" description="Disordered" evidence="1">
    <location>
        <begin position="43"/>
        <end position="82"/>
    </location>
</feature>
<organism evidence="3 4">
    <name type="scientific">Salvia divinorum</name>
    <name type="common">Maria pastora</name>
    <name type="synonym">Diviner's sage</name>
    <dbReference type="NCBI Taxonomy" id="28513"/>
    <lineage>
        <taxon>Eukaryota</taxon>
        <taxon>Viridiplantae</taxon>
        <taxon>Streptophyta</taxon>
        <taxon>Embryophyta</taxon>
        <taxon>Tracheophyta</taxon>
        <taxon>Spermatophyta</taxon>
        <taxon>Magnoliopsida</taxon>
        <taxon>eudicotyledons</taxon>
        <taxon>Gunneridae</taxon>
        <taxon>Pentapetalae</taxon>
        <taxon>asterids</taxon>
        <taxon>lamiids</taxon>
        <taxon>Lamiales</taxon>
        <taxon>Lamiaceae</taxon>
        <taxon>Nepetoideae</taxon>
        <taxon>Mentheae</taxon>
        <taxon>Salviinae</taxon>
        <taxon>Salvia</taxon>
        <taxon>Salvia subgen. Calosphace</taxon>
    </lineage>
</organism>
<gene>
    <name evidence="3" type="ORF">AAHA92_09101</name>
</gene>
<sequence length="82" mass="9170">MKSIHILFPFLLLSFILLAFPQHYANSATFQETAKGILKTANAAFDTSQHRKTNRKEAYEQKVRKTPSGPSPIGNNRPPSKA</sequence>
<feature type="chain" id="PRO_5044851994" evidence="2">
    <location>
        <begin position="28"/>
        <end position="82"/>
    </location>
</feature>
<accession>A0ABD1HQB5</accession>
<proteinExistence type="predicted"/>
<evidence type="ECO:0000256" key="1">
    <source>
        <dbReference type="SAM" id="MobiDB-lite"/>
    </source>
</evidence>
<keyword evidence="2" id="KW-0732">Signal</keyword>
<reference evidence="3 4" key="1">
    <citation type="submission" date="2024-06" db="EMBL/GenBank/DDBJ databases">
        <title>A chromosome level genome sequence of Diviner's sage (Salvia divinorum).</title>
        <authorList>
            <person name="Ford S.A."/>
            <person name="Ro D.-K."/>
            <person name="Ness R.W."/>
            <person name="Phillips M.A."/>
        </authorList>
    </citation>
    <scope>NUCLEOTIDE SEQUENCE [LARGE SCALE GENOMIC DNA]</scope>
    <source>
        <strain evidence="3">SAF-2024a</strain>
        <tissue evidence="3">Leaf</tissue>
    </source>
</reference>
<dbReference type="AlphaFoldDB" id="A0ABD1HQB5"/>
<protein>
    <submittedName>
        <fullName evidence="3">CLAVATA 3/ESR protein</fullName>
    </submittedName>
</protein>
<dbReference type="Proteomes" id="UP001567538">
    <property type="component" value="Unassembled WGS sequence"/>
</dbReference>
<evidence type="ECO:0000313" key="3">
    <source>
        <dbReference type="EMBL" id="KAL1558664.1"/>
    </source>
</evidence>
<name>A0ABD1HQB5_SALDI</name>
<feature type="compositionally biased region" description="Polar residues" evidence="1">
    <location>
        <begin position="73"/>
        <end position="82"/>
    </location>
</feature>
<comment type="caution">
    <text evidence="3">The sequence shown here is derived from an EMBL/GenBank/DDBJ whole genome shotgun (WGS) entry which is preliminary data.</text>
</comment>
<evidence type="ECO:0000313" key="4">
    <source>
        <dbReference type="Proteomes" id="UP001567538"/>
    </source>
</evidence>
<feature type="signal peptide" evidence="2">
    <location>
        <begin position="1"/>
        <end position="27"/>
    </location>
</feature>
<evidence type="ECO:0000256" key="2">
    <source>
        <dbReference type="SAM" id="SignalP"/>
    </source>
</evidence>
<keyword evidence="4" id="KW-1185">Reference proteome</keyword>